<evidence type="ECO:0000256" key="4">
    <source>
        <dbReference type="ARBA" id="ARBA00022692"/>
    </source>
</evidence>
<comment type="caution">
    <text evidence="10">The sequence shown here is derived from an EMBL/GenBank/DDBJ whole genome shotgun (WGS) entry which is preliminary data.</text>
</comment>
<dbReference type="GO" id="GO:0043001">
    <property type="term" value="P:Golgi to plasma membrane protein transport"/>
    <property type="evidence" value="ECO:0007669"/>
    <property type="project" value="TreeGrafter"/>
</dbReference>
<evidence type="ECO:0000313" key="10">
    <source>
        <dbReference type="EMBL" id="KAH3849890.1"/>
    </source>
</evidence>
<evidence type="ECO:0000256" key="1">
    <source>
        <dbReference type="ARBA" id="ARBA00004653"/>
    </source>
</evidence>
<keyword evidence="11" id="KW-1185">Reference proteome</keyword>
<comment type="similarity">
    <text evidence="2">Belongs to the SYS1 family.</text>
</comment>
<feature type="transmembrane region" description="Helical" evidence="9">
    <location>
        <begin position="69"/>
        <end position="87"/>
    </location>
</feature>
<keyword evidence="3" id="KW-0813">Transport</keyword>
<evidence type="ECO:0000256" key="6">
    <source>
        <dbReference type="ARBA" id="ARBA00022989"/>
    </source>
</evidence>
<organism evidence="10 11">
    <name type="scientific">Dreissena polymorpha</name>
    <name type="common">Zebra mussel</name>
    <name type="synonym">Mytilus polymorpha</name>
    <dbReference type="NCBI Taxonomy" id="45954"/>
    <lineage>
        <taxon>Eukaryota</taxon>
        <taxon>Metazoa</taxon>
        <taxon>Spiralia</taxon>
        <taxon>Lophotrochozoa</taxon>
        <taxon>Mollusca</taxon>
        <taxon>Bivalvia</taxon>
        <taxon>Autobranchia</taxon>
        <taxon>Heteroconchia</taxon>
        <taxon>Euheterodonta</taxon>
        <taxon>Imparidentia</taxon>
        <taxon>Neoheterodontei</taxon>
        <taxon>Myida</taxon>
        <taxon>Dreissenoidea</taxon>
        <taxon>Dreissenidae</taxon>
        <taxon>Dreissena</taxon>
    </lineage>
</organism>
<evidence type="ECO:0000256" key="8">
    <source>
        <dbReference type="ARBA" id="ARBA00023136"/>
    </source>
</evidence>
<evidence type="ECO:0000313" key="11">
    <source>
        <dbReference type="Proteomes" id="UP000828390"/>
    </source>
</evidence>
<dbReference type="GO" id="GO:0000139">
    <property type="term" value="C:Golgi membrane"/>
    <property type="evidence" value="ECO:0007669"/>
    <property type="project" value="UniProtKB-SubCell"/>
</dbReference>
<sequence length="158" mass="17544">MAIGTFRSNVWDPVLIICQIVSMQCQYIVTLGIWVHLLNVLCGYNTTIDQLFTQADKGLFTEGPGKANTMAYALNCLTSALGLWIIVGRTKQCLDFSLTTHVIHFVTCWIVNGHLPHTVSWWILNLVGVTLMTVLGEFLCMRSEIKAIPLGMGSKVDL</sequence>
<evidence type="ECO:0000256" key="2">
    <source>
        <dbReference type="ARBA" id="ARBA00008160"/>
    </source>
</evidence>
<gene>
    <name evidence="10" type="ORF">DPMN_092294</name>
</gene>
<dbReference type="PANTHER" id="PTHR12952">
    <property type="entry name" value="SYS1"/>
    <property type="match status" value="1"/>
</dbReference>
<keyword evidence="5" id="KW-0653">Protein transport</keyword>
<accession>A0A9D4L126</accession>
<keyword evidence="4 9" id="KW-0812">Transmembrane</keyword>
<reference evidence="10" key="1">
    <citation type="journal article" date="2019" name="bioRxiv">
        <title>The Genome of the Zebra Mussel, Dreissena polymorpha: A Resource for Invasive Species Research.</title>
        <authorList>
            <person name="McCartney M.A."/>
            <person name="Auch B."/>
            <person name="Kono T."/>
            <person name="Mallez S."/>
            <person name="Zhang Y."/>
            <person name="Obille A."/>
            <person name="Becker A."/>
            <person name="Abrahante J.E."/>
            <person name="Garbe J."/>
            <person name="Badalamenti J.P."/>
            <person name="Herman A."/>
            <person name="Mangelson H."/>
            <person name="Liachko I."/>
            <person name="Sullivan S."/>
            <person name="Sone E.D."/>
            <person name="Koren S."/>
            <person name="Silverstein K.A.T."/>
            <person name="Beckman K.B."/>
            <person name="Gohl D.M."/>
        </authorList>
    </citation>
    <scope>NUCLEOTIDE SEQUENCE</scope>
    <source>
        <strain evidence="10">Duluth1</strain>
        <tissue evidence="10">Whole animal</tissue>
    </source>
</reference>
<proteinExistence type="inferred from homology"/>
<dbReference type="InterPro" id="IPR019185">
    <property type="entry name" value="Integral_membrane_SYS1-rel"/>
</dbReference>
<dbReference type="PANTHER" id="PTHR12952:SF0">
    <property type="entry name" value="PROTEIN SYS1 HOMOLOG"/>
    <property type="match status" value="1"/>
</dbReference>
<evidence type="ECO:0000256" key="5">
    <source>
        <dbReference type="ARBA" id="ARBA00022927"/>
    </source>
</evidence>
<evidence type="ECO:0008006" key="12">
    <source>
        <dbReference type="Google" id="ProtNLM"/>
    </source>
</evidence>
<keyword evidence="8 9" id="KW-0472">Membrane</keyword>
<evidence type="ECO:0000256" key="3">
    <source>
        <dbReference type="ARBA" id="ARBA00022448"/>
    </source>
</evidence>
<dbReference type="AlphaFoldDB" id="A0A9D4L126"/>
<feature type="transmembrane region" description="Helical" evidence="9">
    <location>
        <begin position="121"/>
        <end position="140"/>
    </location>
</feature>
<dbReference type="EMBL" id="JAIWYP010000003">
    <property type="protein sequence ID" value="KAH3849890.1"/>
    <property type="molecule type" value="Genomic_DNA"/>
</dbReference>
<dbReference type="GO" id="GO:0005829">
    <property type="term" value="C:cytosol"/>
    <property type="evidence" value="ECO:0007669"/>
    <property type="project" value="GOC"/>
</dbReference>
<dbReference type="Proteomes" id="UP000828390">
    <property type="component" value="Unassembled WGS sequence"/>
</dbReference>
<keyword evidence="6 9" id="KW-1133">Transmembrane helix</keyword>
<evidence type="ECO:0000256" key="9">
    <source>
        <dbReference type="SAM" id="Phobius"/>
    </source>
</evidence>
<dbReference type="Pfam" id="PF09801">
    <property type="entry name" value="SYS1"/>
    <property type="match status" value="1"/>
</dbReference>
<reference evidence="10" key="2">
    <citation type="submission" date="2020-11" db="EMBL/GenBank/DDBJ databases">
        <authorList>
            <person name="McCartney M.A."/>
            <person name="Auch B."/>
            <person name="Kono T."/>
            <person name="Mallez S."/>
            <person name="Becker A."/>
            <person name="Gohl D.M."/>
            <person name="Silverstein K.A.T."/>
            <person name="Koren S."/>
            <person name="Bechman K.B."/>
            <person name="Herman A."/>
            <person name="Abrahante J.E."/>
            <person name="Garbe J."/>
        </authorList>
    </citation>
    <scope>NUCLEOTIDE SEQUENCE</scope>
    <source>
        <strain evidence="10">Duluth1</strain>
        <tissue evidence="10">Whole animal</tissue>
    </source>
</reference>
<dbReference type="GO" id="GO:0034067">
    <property type="term" value="P:protein localization to Golgi apparatus"/>
    <property type="evidence" value="ECO:0007669"/>
    <property type="project" value="TreeGrafter"/>
</dbReference>
<keyword evidence="7" id="KW-0333">Golgi apparatus</keyword>
<dbReference type="GO" id="GO:0005802">
    <property type="term" value="C:trans-Golgi network"/>
    <property type="evidence" value="ECO:0007669"/>
    <property type="project" value="TreeGrafter"/>
</dbReference>
<comment type="subcellular location">
    <subcellularLocation>
        <location evidence="1">Golgi apparatus membrane</location>
        <topology evidence="1">Multi-pass membrane protein</topology>
    </subcellularLocation>
</comment>
<protein>
    <recommendedName>
        <fullName evidence="12">Protein SYS1 homolog</fullName>
    </recommendedName>
</protein>
<name>A0A9D4L126_DREPO</name>
<evidence type="ECO:0000256" key="7">
    <source>
        <dbReference type="ARBA" id="ARBA00023034"/>
    </source>
</evidence>
<feature type="transmembrane region" description="Helical" evidence="9">
    <location>
        <begin position="94"/>
        <end position="115"/>
    </location>
</feature>
<dbReference type="GO" id="GO:0006895">
    <property type="term" value="P:Golgi to endosome transport"/>
    <property type="evidence" value="ECO:0007669"/>
    <property type="project" value="TreeGrafter"/>
</dbReference>